<organism evidence="1 2">
    <name type="scientific">Paraburkholderia phenoliruptrix BR3459a</name>
    <dbReference type="NCBI Taxonomy" id="1229205"/>
    <lineage>
        <taxon>Bacteria</taxon>
        <taxon>Pseudomonadati</taxon>
        <taxon>Pseudomonadota</taxon>
        <taxon>Betaproteobacteria</taxon>
        <taxon>Burkholderiales</taxon>
        <taxon>Burkholderiaceae</taxon>
        <taxon>Paraburkholderia</taxon>
    </lineage>
</organism>
<gene>
    <name evidence="1" type="ORF">BUPH_08453</name>
</gene>
<reference evidence="1 2" key="1">
    <citation type="journal article" date="2012" name="J. Bacteriol.">
        <title>Complete Genome Sequence of Burkholderia phenoliruptrix BR3459a (CLA1), a Heat-Tolerant, Nitrogen-Fixing Symbiont of Mimosa flocculosa.</title>
        <authorList>
            <person name="de Oliveira Cunha C."/>
            <person name="Goda Zuleta L.F."/>
            <person name="Paula de Almeida L.G."/>
            <person name="Prioli Ciapina L."/>
            <person name="Lustrino Borges W."/>
            <person name="Pitard R.M."/>
            <person name="Baldani J.I."/>
            <person name="Straliotto R."/>
            <person name="de Faria S.M."/>
            <person name="Hungria M."/>
            <person name="Sousa Cavada B."/>
            <person name="Mercante F.M."/>
            <person name="Ribeiro de Vasconcelos A.T."/>
        </authorList>
    </citation>
    <scope>NUCLEOTIDE SEQUENCE [LARGE SCALE GENOMIC DNA]</scope>
    <source>
        <strain evidence="1 2">BR3459a</strain>
        <plasmid evidence="1 2">pSYMBR3459</plasmid>
    </source>
</reference>
<dbReference type="PATRIC" id="fig|1229205.11.peg.7119"/>
<dbReference type="AlphaFoldDB" id="K0DW46"/>
<proteinExistence type="predicted"/>
<dbReference type="HOGENOM" id="CLU_2664049_0_0_4"/>
<accession>K0DW46</accession>
<evidence type="ECO:0000313" key="1">
    <source>
        <dbReference type="EMBL" id="AFT90371.1"/>
    </source>
</evidence>
<keyword evidence="1" id="KW-0614">Plasmid</keyword>
<name>K0DW46_9BURK</name>
<evidence type="ECO:0000313" key="2">
    <source>
        <dbReference type="Proteomes" id="UP000010105"/>
    </source>
</evidence>
<dbReference type="EMBL" id="CP003865">
    <property type="protein sequence ID" value="AFT90371.1"/>
    <property type="molecule type" value="Genomic_DNA"/>
</dbReference>
<sequence length="75" mass="8378">MGQKKGQGRSVESRIYGTDLVFYWVLRTIDAEVSSRIFNFIASNPSKYLQRRAKASFVSRLCTPDGVYGVAAIEA</sequence>
<dbReference type="KEGG" id="bpx:BUPH_08453"/>
<protein>
    <submittedName>
        <fullName evidence="1">Uncharacterized protein</fullName>
    </submittedName>
</protein>
<geneLocation type="plasmid" evidence="1 2">
    <name>pSYMBR3459</name>
</geneLocation>
<dbReference type="Proteomes" id="UP000010105">
    <property type="component" value="Plasmid pSYMBR3459"/>
</dbReference>